<evidence type="ECO:0000313" key="1">
    <source>
        <dbReference type="EMBL" id="CAB4324288.1"/>
    </source>
</evidence>
<dbReference type="AlphaFoldDB" id="A0A6J5YKS3"/>
<dbReference type="EMBL" id="CAEMXZ010000127">
    <property type="protein sequence ID" value="CAB4324288.1"/>
    <property type="molecule type" value="Genomic_DNA"/>
</dbReference>
<reference evidence="1" key="1">
    <citation type="submission" date="2020-05" db="EMBL/GenBank/DDBJ databases">
        <authorList>
            <person name="Chiriac C."/>
            <person name="Salcher M."/>
            <person name="Ghai R."/>
            <person name="Kavagutti S V."/>
        </authorList>
    </citation>
    <scope>NUCLEOTIDE SEQUENCE</scope>
</reference>
<sequence>MVNAETFWTVQPEWVMSEILDGEAVIVDLRTGRYHGAQGVAATAWSVLGRTADLSTIVREVSEVHAPVPTDVEARISAFVDQLLAAELIVEVAGSAASATIVLATVGASSPWNDPVLESHNDLEDLLLLDPVHDVGADGWPQVAPPK</sequence>
<organism evidence="1">
    <name type="scientific">freshwater metagenome</name>
    <dbReference type="NCBI Taxonomy" id="449393"/>
    <lineage>
        <taxon>unclassified sequences</taxon>
        <taxon>metagenomes</taxon>
        <taxon>ecological metagenomes</taxon>
    </lineage>
</organism>
<gene>
    <name evidence="1" type="ORF">UFOPK1392_02053</name>
</gene>
<proteinExistence type="predicted"/>
<dbReference type="InterPro" id="IPR008792">
    <property type="entry name" value="PQQD"/>
</dbReference>
<protein>
    <submittedName>
        <fullName evidence="1">Unannotated protein</fullName>
    </submittedName>
</protein>
<dbReference type="Pfam" id="PF05402">
    <property type="entry name" value="PqqD"/>
    <property type="match status" value="1"/>
</dbReference>
<name>A0A6J5YKS3_9ZZZZ</name>
<accession>A0A6J5YKS3</accession>